<reference evidence="2" key="1">
    <citation type="journal article" date="2023" name="Front. Plant Sci.">
        <title>Chromosomal-level genome assembly of Melastoma candidum provides insights into trichome evolution.</title>
        <authorList>
            <person name="Zhong Y."/>
            <person name="Wu W."/>
            <person name="Sun C."/>
            <person name="Zou P."/>
            <person name="Liu Y."/>
            <person name="Dai S."/>
            <person name="Zhou R."/>
        </authorList>
    </citation>
    <scope>NUCLEOTIDE SEQUENCE [LARGE SCALE GENOMIC DNA]</scope>
</reference>
<accession>A0ACB9QUH5</accession>
<proteinExistence type="predicted"/>
<dbReference type="Proteomes" id="UP001057402">
    <property type="component" value="Chromosome 5"/>
</dbReference>
<evidence type="ECO:0000313" key="1">
    <source>
        <dbReference type="EMBL" id="KAI4369064.1"/>
    </source>
</evidence>
<comment type="caution">
    <text evidence="1">The sequence shown here is derived from an EMBL/GenBank/DDBJ whole genome shotgun (WGS) entry which is preliminary data.</text>
</comment>
<sequence>MSCLSWASPIHSSLSDHHSLPRPVPHVGIDPSRSPPKTDGANRSLPRRRKRTKTQQQKQQPSVIQLERALGTGAFSKADSEDTEPRRSILDGILPVGLGKYESPVEKKLRETGEQIISKTERGSFAGKNVLIGMFQWVLPTWILLLLVASGMIKLPFSTPFLDDLLM</sequence>
<protein>
    <submittedName>
        <fullName evidence="1">Uncharacterized protein</fullName>
    </submittedName>
</protein>
<dbReference type="EMBL" id="CM042884">
    <property type="protein sequence ID" value="KAI4369064.1"/>
    <property type="molecule type" value="Genomic_DNA"/>
</dbReference>
<name>A0ACB9QUH5_9MYRT</name>
<gene>
    <name evidence="1" type="ORF">MLD38_017555</name>
</gene>
<organism evidence="1 2">
    <name type="scientific">Melastoma candidum</name>
    <dbReference type="NCBI Taxonomy" id="119954"/>
    <lineage>
        <taxon>Eukaryota</taxon>
        <taxon>Viridiplantae</taxon>
        <taxon>Streptophyta</taxon>
        <taxon>Embryophyta</taxon>
        <taxon>Tracheophyta</taxon>
        <taxon>Spermatophyta</taxon>
        <taxon>Magnoliopsida</taxon>
        <taxon>eudicotyledons</taxon>
        <taxon>Gunneridae</taxon>
        <taxon>Pentapetalae</taxon>
        <taxon>rosids</taxon>
        <taxon>malvids</taxon>
        <taxon>Myrtales</taxon>
        <taxon>Melastomataceae</taxon>
        <taxon>Melastomatoideae</taxon>
        <taxon>Melastomateae</taxon>
        <taxon>Melastoma</taxon>
    </lineage>
</organism>
<keyword evidence="2" id="KW-1185">Reference proteome</keyword>
<evidence type="ECO:0000313" key="2">
    <source>
        <dbReference type="Proteomes" id="UP001057402"/>
    </source>
</evidence>